<sequence>MAPSFPKGTGSTDAERSDEIVAYAEMYPYPGGILLGAKRFFAYQIKHGDIVEIKNNKTDQITKEKYGESSGFVKRVIGLPGDTVEFRDGFVYRNGSLLDEPYIAKPRSTYGGDIISECEKVVIPSEDTLVLGDNRKASLDSRYDLGLIRISDIHYVLPYENQTEYRAVWRDSSEDSDLADTPALDSKEFVRLLNDKRKEKNLSSLKPDVNLARSSKIRGEAMITSNDFSIEATKSGESLKKSLSDANYKNITFAEVYSKGYYQASELIDNLFEFPNTTKLLLSEEYQDVGVDTAIGKINGCPSQVVVVHLGGYIPPNYTKDEIDSWYKLMNQLDEVLPSWENVLNADGVDKDKVNQIISLIKDRRDAAEKIYNRMKENEYLTDEERILLQEDTNKGKQLQSLISEMIH</sequence>
<evidence type="ECO:0000256" key="5">
    <source>
        <dbReference type="RuleBase" id="RU362042"/>
    </source>
</evidence>
<gene>
    <name evidence="7" type="ORF">A3D77_06890</name>
</gene>
<comment type="caution">
    <text evidence="7">The sequence shown here is derived from an EMBL/GenBank/DDBJ whole genome shotgun (WGS) entry which is preliminary data.</text>
</comment>
<evidence type="ECO:0000259" key="6">
    <source>
        <dbReference type="Pfam" id="PF10502"/>
    </source>
</evidence>
<keyword evidence="4 5" id="KW-0378">Hydrolase</keyword>
<dbReference type="GO" id="GO:0006465">
    <property type="term" value="P:signal peptide processing"/>
    <property type="evidence" value="ECO:0007669"/>
    <property type="project" value="InterPro"/>
</dbReference>
<comment type="catalytic activity">
    <reaction evidence="1 5">
        <text>Cleavage of hydrophobic, N-terminal signal or leader sequences from secreted and periplasmic proteins.</text>
        <dbReference type="EC" id="3.4.21.89"/>
    </reaction>
</comment>
<organism evidence="7 8">
    <name type="scientific">Candidatus Gottesmanbacteria bacterium RIFCSPHIGHO2_02_FULL_39_11</name>
    <dbReference type="NCBI Taxonomy" id="1798382"/>
    <lineage>
        <taxon>Bacteria</taxon>
        <taxon>Candidatus Gottesmaniibacteriota</taxon>
    </lineage>
</organism>
<comment type="similarity">
    <text evidence="2 5">Belongs to the peptidase S26 family.</text>
</comment>
<evidence type="ECO:0000256" key="1">
    <source>
        <dbReference type="ARBA" id="ARBA00000677"/>
    </source>
</evidence>
<dbReference type="NCBIfam" id="TIGR02227">
    <property type="entry name" value="sigpep_I_bact"/>
    <property type="match status" value="1"/>
</dbReference>
<dbReference type="Pfam" id="PF10502">
    <property type="entry name" value="Peptidase_S26"/>
    <property type="match status" value="1"/>
</dbReference>
<dbReference type="Gene3D" id="2.10.109.10">
    <property type="entry name" value="Umud Fragment, subunit A"/>
    <property type="match status" value="1"/>
</dbReference>
<dbReference type="PANTHER" id="PTHR43390:SF1">
    <property type="entry name" value="CHLOROPLAST PROCESSING PEPTIDASE"/>
    <property type="match status" value="1"/>
</dbReference>
<dbReference type="EMBL" id="MFJL01000041">
    <property type="protein sequence ID" value="OGG12755.1"/>
    <property type="molecule type" value="Genomic_DNA"/>
</dbReference>
<dbReference type="Gene3D" id="3.40.33.10">
    <property type="entry name" value="CAP"/>
    <property type="match status" value="1"/>
</dbReference>
<evidence type="ECO:0000256" key="2">
    <source>
        <dbReference type="ARBA" id="ARBA00009370"/>
    </source>
</evidence>
<dbReference type="SUPFAM" id="SSF51306">
    <property type="entry name" value="LexA/Signal peptidase"/>
    <property type="match status" value="1"/>
</dbReference>
<dbReference type="GO" id="GO:0004252">
    <property type="term" value="F:serine-type endopeptidase activity"/>
    <property type="evidence" value="ECO:0007669"/>
    <property type="project" value="InterPro"/>
</dbReference>
<proteinExistence type="inferred from homology"/>
<protein>
    <recommendedName>
        <fullName evidence="3 5">Signal peptidase I</fullName>
        <ecNumber evidence="3 5">3.4.21.89</ecNumber>
    </recommendedName>
</protein>
<dbReference type="GO" id="GO:0009003">
    <property type="term" value="F:signal peptidase activity"/>
    <property type="evidence" value="ECO:0007669"/>
    <property type="project" value="UniProtKB-EC"/>
</dbReference>
<dbReference type="InterPro" id="IPR036286">
    <property type="entry name" value="LexA/Signal_pep-like_sf"/>
</dbReference>
<evidence type="ECO:0000256" key="4">
    <source>
        <dbReference type="ARBA" id="ARBA00022801"/>
    </source>
</evidence>
<evidence type="ECO:0000313" key="8">
    <source>
        <dbReference type="Proteomes" id="UP000176923"/>
    </source>
</evidence>
<evidence type="ECO:0000256" key="3">
    <source>
        <dbReference type="ARBA" id="ARBA00013208"/>
    </source>
</evidence>
<dbReference type="InterPro" id="IPR000223">
    <property type="entry name" value="Pept_S26A_signal_pept_1"/>
</dbReference>
<keyword evidence="5" id="KW-0645">Protease</keyword>
<reference evidence="7 8" key="1">
    <citation type="journal article" date="2016" name="Nat. Commun.">
        <title>Thousands of microbial genomes shed light on interconnected biogeochemical processes in an aquifer system.</title>
        <authorList>
            <person name="Anantharaman K."/>
            <person name="Brown C.T."/>
            <person name="Hug L.A."/>
            <person name="Sharon I."/>
            <person name="Castelle C.J."/>
            <person name="Probst A.J."/>
            <person name="Thomas B.C."/>
            <person name="Singh A."/>
            <person name="Wilkins M.J."/>
            <person name="Karaoz U."/>
            <person name="Brodie E.L."/>
            <person name="Williams K.H."/>
            <person name="Hubbard S.S."/>
            <person name="Banfield J.F."/>
        </authorList>
    </citation>
    <scope>NUCLEOTIDE SEQUENCE [LARGE SCALE GENOMIC DNA]</scope>
</reference>
<name>A0A1F5ZKA6_9BACT</name>
<dbReference type="AlphaFoldDB" id="A0A1F5ZKA6"/>
<dbReference type="PRINTS" id="PR00727">
    <property type="entry name" value="LEADERPTASE"/>
</dbReference>
<dbReference type="PROSITE" id="PS00760">
    <property type="entry name" value="SPASE_I_2"/>
    <property type="match status" value="1"/>
</dbReference>
<dbReference type="Proteomes" id="UP000176923">
    <property type="component" value="Unassembled WGS sequence"/>
</dbReference>
<dbReference type="InterPro" id="IPR019533">
    <property type="entry name" value="Peptidase_S26"/>
</dbReference>
<accession>A0A1F5ZKA6</accession>
<comment type="subcellular location">
    <subcellularLocation>
        <location evidence="5">Membrane</location>
        <topology evidence="5">Single-pass type II membrane protein</topology>
    </subcellularLocation>
</comment>
<dbReference type="STRING" id="1798382.A3D77_06890"/>
<feature type="domain" description="Peptidase S26" evidence="6">
    <location>
        <begin position="43"/>
        <end position="153"/>
    </location>
</feature>
<dbReference type="PANTHER" id="PTHR43390">
    <property type="entry name" value="SIGNAL PEPTIDASE I"/>
    <property type="match status" value="1"/>
</dbReference>
<dbReference type="InterPro" id="IPR035940">
    <property type="entry name" value="CAP_sf"/>
</dbReference>
<evidence type="ECO:0000313" key="7">
    <source>
        <dbReference type="EMBL" id="OGG12755.1"/>
    </source>
</evidence>
<dbReference type="InterPro" id="IPR019757">
    <property type="entry name" value="Pept_S26A_signal_pept_1_Lys-AS"/>
</dbReference>
<dbReference type="EC" id="3.4.21.89" evidence="3 5"/>
<dbReference type="GO" id="GO:0016020">
    <property type="term" value="C:membrane"/>
    <property type="evidence" value="ECO:0007669"/>
    <property type="project" value="UniProtKB-SubCell"/>
</dbReference>